<evidence type="ECO:0000256" key="1">
    <source>
        <dbReference type="PROSITE-ProRule" id="PRU00339"/>
    </source>
</evidence>
<evidence type="ECO:0000256" key="2">
    <source>
        <dbReference type="SAM" id="MobiDB-lite"/>
    </source>
</evidence>
<dbReference type="GO" id="GO:0016592">
    <property type="term" value="C:mediator complex"/>
    <property type="evidence" value="ECO:0007669"/>
    <property type="project" value="TreeGrafter"/>
</dbReference>
<dbReference type="Proteomes" id="UP001054857">
    <property type="component" value="Unassembled WGS sequence"/>
</dbReference>
<dbReference type="GO" id="GO:0003713">
    <property type="term" value="F:transcription coactivator activity"/>
    <property type="evidence" value="ECO:0007669"/>
    <property type="project" value="TreeGrafter"/>
</dbReference>
<dbReference type="InterPro" id="IPR011990">
    <property type="entry name" value="TPR-like_helical_dom_sf"/>
</dbReference>
<proteinExistence type="predicted"/>
<evidence type="ECO:0000256" key="3">
    <source>
        <dbReference type="SAM" id="Phobius"/>
    </source>
</evidence>
<dbReference type="InterPro" id="IPR051647">
    <property type="entry name" value="Mediator_comp_sub12"/>
</dbReference>
<keyword evidence="3" id="KW-0812">Transmembrane</keyword>
<accession>A0AAD3DWS5</accession>
<keyword evidence="1" id="KW-0802">TPR repeat</keyword>
<dbReference type="Pfam" id="PF13432">
    <property type="entry name" value="TPR_16"/>
    <property type="match status" value="2"/>
</dbReference>
<keyword evidence="3" id="KW-1133">Transmembrane helix</keyword>
<reference evidence="4 5" key="1">
    <citation type="journal article" date="2021" name="Sci. Rep.">
        <title>Genome sequencing of the multicellular alga Astrephomene provides insights into convergent evolution of germ-soma differentiation.</title>
        <authorList>
            <person name="Yamashita S."/>
            <person name="Yamamoto K."/>
            <person name="Matsuzaki R."/>
            <person name="Suzuki S."/>
            <person name="Yamaguchi H."/>
            <person name="Hirooka S."/>
            <person name="Minakuchi Y."/>
            <person name="Miyagishima S."/>
            <person name="Kawachi M."/>
            <person name="Toyoda A."/>
            <person name="Nozaki H."/>
        </authorList>
    </citation>
    <scope>NUCLEOTIDE SEQUENCE [LARGE SCALE GENOMIC DNA]</scope>
    <source>
        <strain evidence="4 5">NIES-4017</strain>
    </source>
</reference>
<dbReference type="PANTHER" id="PTHR46007:SF8">
    <property type="entry name" value="C2H2-TYPE DOMAIN-CONTAINING PROTEIN"/>
    <property type="match status" value="1"/>
</dbReference>
<name>A0AAD3DWS5_9CHLO</name>
<dbReference type="EMBL" id="BMAR01000031">
    <property type="protein sequence ID" value="GFR49540.1"/>
    <property type="molecule type" value="Genomic_DNA"/>
</dbReference>
<feature type="transmembrane region" description="Helical" evidence="3">
    <location>
        <begin position="216"/>
        <end position="238"/>
    </location>
</feature>
<dbReference type="AlphaFoldDB" id="A0AAD3DWS5"/>
<feature type="region of interest" description="Disordered" evidence="2">
    <location>
        <begin position="42"/>
        <end position="122"/>
    </location>
</feature>
<dbReference type="PROSITE" id="PS50005">
    <property type="entry name" value="TPR"/>
    <property type="match status" value="1"/>
</dbReference>
<gene>
    <name evidence="4" type="ORF">Agub_g11584</name>
</gene>
<dbReference type="SMART" id="SM00028">
    <property type="entry name" value="TPR"/>
    <property type="match status" value="2"/>
</dbReference>
<dbReference type="InterPro" id="IPR019734">
    <property type="entry name" value="TPR_rpt"/>
</dbReference>
<feature type="compositionally biased region" description="Low complexity" evidence="2">
    <location>
        <begin position="461"/>
        <end position="539"/>
    </location>
</feature>
<feature type="compositionally biased region" description="Low complexity" evidence="2">
    <location>
        <begin position="82"/>
        <end position="107"/>
    </location>
</feature>
<dbReference type="SUPFAM" id="SSF48452">
    <property type="entry name" value="TPR-like"/>
    <property type="match status" value="1"/>
</dbReference>
<feature type="repeat" description="TPR" evidence="1">
    <location>
        <begin position="314"/>
        <end position="347"/>
    </location>
</feature>
<keyword evidence="3" id="KW-0472">Membrane</keyword>
<protein>
    <submittedName>
        <fullName evidence="4">Uncharacterized protein</fullName>
    </submittedName>
</protein>
<evidence type="ECO:0000313" key="4">
    <source>
        <dbReference type="EMBL" id="GFR49540.1"/>
    </source>
</evidence>
<comment type="caution">
    <text evidence="4">The sequence shown here is derived from an EMBL/GenBank/DDBJ whole genome shotgun (WGS) entry which is preliminary data.</text>
</comment>
<dbReference type="GO" id="GO:0045944">
    <property type="term" value="P:positive regulation of transcription by RNA polymerase II"/>
    <property type="evidence" value="ECO:0007669"/>
    <property type="project" value="TreeGrafter"/>
</dbReference>
<dbReference type="PANTHER" id="PTHR46007">
    <property type="entry name" value="MEDIATOR OF RNA POLYMERASE II TRANSCRIPTION SUBUNIT 12"/>
    <property type="match status" value="1"/>
</dbReference>
<keyword evidence="5" id="KW-1185">Reference proteome</keyword>
<evidence type="ECO:0000313" key="5">
    <source>
        <dbReference type="Proteomes" id="UP001054857"/>
    </source>
</evidence>
<organism evidence="4 5">
    <name type="scientific">Astrephomene gubernaculifera</name>
    <dbReference type="NCBI Taxonomy" id="47775"/>
    <lineage>
        <taxon>Eukaryota</taxon>
        <taxon>Viridiplantae</taxon>
        <taxon>Chlorophyta</taxon>
        <taxon>core chlorophytes</taxon>
        <taxon>Chlorophyceae</taxon>
        <taxon>CS clade</taxon>
        <taxon>Chlamydomonadales</taxon>
        <taxon>Astrephomenaceae</taxon>
        <taxon>Astrephomene</taxon>
    </lineage>
</organism>
<feature type="region of interest" description="Disordered" evidence="2">
    <location>
        <begin position="461"/>
        <end position="541"/>
    </location>
</feature>
<dbReference type="Gene3D" id="1.25.40.10">
    <property type="entry name" value="Tetratricopeptide repeat domain"/>
    <property type="match status" value="2"/>
</dbReference>
<sequence>MQLQHSLSCSKLARLSIPQRSPQSLLIGIAARSGSSRQLAVQVRAAKGFGKSKQPVRKATDDDDDKSRKQSGRRKRLYPESQGPIPGQAQQQQTQQQQGLNGQPQGQFELGFPGSPGHAAEDDDDFLTRLQALKEKGKERAAAAAASTAEANDAAASAPAIFDAAPTPASADTDIYANPPPLAQTLLAAASGGDAAAASGISDPKLRDANIGPSQLGLAAGALVFIAVFVVVAAGDYAPASRRYAGVRPAQQPPDPIEEKILKGRIALYQDQLQANPSNDDATLALANSYARLLQYDRAAELLEGLTRRTPDDAEAWRLLGESSLLSQQPRKAVPAFERAVELRRQQQTAAAAASPAVVVVSQPDLQLLTGLVDAYIANGEHARAIETLKGIREQLRSSQQQQLLQGQQQQQAATAAAEGAGAAASASSAAEEGVPAGAAIDASSLATALPVLQAPPLTGDATDAAATSTSTSTTAAAESSAANADAAPSSGQSDAQPSSSSSSSQQPSTTSPEAQQQQQGQPDQQQQPAAAPAPAAPAVRPLDPVGVELLRGKVYSSWRGHEQDALAAYDELLAAYPEDYRGYLAKGLFLKERGRKADAERMFLQARFFAPASKQQLVRALAEASPTLELPDNN</sequence>